<evidence type="ECO:0000313" key="2">
    <source>
        <dbReference type="EMBL" id="MPC89207.1"/>
    </source>
</evidence>
<gene>
    <name evidence="2" type="ORF">E2C01_084142</name>
</gene>
<keyword evidence="3" id="KW-1185">Reference proteome</keyword>
<evidence type="ECO:0000256" key="1">
    <source>
        <dbReference type="SAM" id="MobiDB-lite"/>
    </source>
</evidence>
<dbReference type="EMBL" id="VSRR010080231">
    <property type="protein sequence ID" value="MPC89207.1"/>
    <property type="molecule type" value="Genomic_DNA"/>
</dbReference>
<organism evidence="2 3">
    <name type="scientific">Portunus trituberculatus</name>
    <name type="common">Swimming crab</name>
    <name type="synonym">Neptunus trituberculatus</name>
    <dbReference type="NCBI Taxonomy" id="210409"/>
    <lineage>
        <taxon>Eukaryota</taxon>
        <taxon>Metazoa</taxon>
        <taxon>Ecdysozoa</taxon>
        <taxon>Arthropoda</taxon>
        <taxon>Crustacea</taxon>
        <taxon>Multicrustacea</taxon>
        <taxon>Malacostraca</taxon>
        <taxon>Eumalacostraca</taxon>
        <taxon>Eucarida</taxon>
        <taxon>Decapoda</taxon>
        <taxon>Pleocyemata</taxon>
        <taxon>Brachyura</taxon>
        <taxon>Eubrachyura</taxon>
        <taxon>Portunoidea</taxon>
        <taxon>Portunidae</taxon>
        <taxon>Portuninae</taxon>
        <taxon>Portunus</taxon>
    </lineage>
</organism>
<comment type="caution">
    <text evidence="2">The sequence shown here is derived from an EMBL/GenBank/DDBJ whole genome shotgun (WGS) entry which is preliminary data.</text>
</comment>
<dbReference type="AlphaFoldDB" id="A0A5B7J6N6"/>
<accession>A0A5B7J6N6</accession>
<protein>
    <submittedName>
        <fullName evidence="2">Uncharacterized protein</fullName>
    </submittedName>
</protein>
<evidence type="ECO:0000313" key="3">
    <source>
        <dbReference type="Proteomes" id="UP000324222"/>
    </source>
</evidence>
<feature type="region of interest" description="Disordered" evidence="1">
    <location>
        <begin position="60"/>
        <end position="86"/>
    </location>
</feature>
<name>A0A5B7J6N6_PORTR</name>
<dbReference type="Proteomes" id="UP000324222">
    <property type="component" value="Unassembled WGS sequence"/>
</dbReference>
<proteinExistence type="predicted"/>
<reference evidence="2 3" key="1">
    <citation type="submission" date="2019-05" db="EMBL/GenBank/DDBJ databases">
        <title>Another draft genome of Portunus trituberculatus and its Hox gene families provides insights of decapod evolution.</title>
        <authorList>
            <person name="Jeong J.-H."/>
            <person name="Song I."/>
            <person name="Kim S."/>
            <person name="Choi T."/>
            <person name="Kim D."/>
            <person name="Ryu S."/>
            <person name="Kim W."/>
        </authorList>
    </citation>
    <scope>NUCLEOTIDE SEQUENCE [LARGE SCALE GENOMIC DNA]</scope>
    <source>
        <tissue evidence="2">Muscle</tissue>
    </source>
</reference>
<sequence>MTITPHNSRVPKSHNRIPSDALKGTAVTTYARRICNPLSLSLPVCCMPPAAAVAAASIVPPPTASPRRQPPLPRHSPGGAVPDIYTKPKHGTALSITLAPPT</sequence>
<feature type="compositionally biased region" description="Pro residues" evidence="1">
    <location>
        <begin position="60"/>
        <end position="74"/>
    </location>
</feature>